<gene>
    <name evidence="1" type="ORF">UFOPK3516_00936</name>
</gene>
<protein>
    <submittedName>
        <fullName evidence="1">Unannotated protein</fullName>
    </submittedName>
</protein>
<dbReference type="AlphaFoldDB" id="A0A6J7FZ72"/>
<sequence>MNHNVSTVLEGTNQVGRGNGVVHDERQTVLVRHVSNKLDVEHVDAGVTDRLGEEQFCVRANGTLPLVFVVLVLNEGDLNAEFGQCVLEQVVGATVDRAG</sequence>
<name>A0A6J7FZ72_9ZZZZ</name>
<evidence type="ECO:0000313" key="1">
    <source>
        <dbReference type="EMBL" id="CAB4900981.1"/>
    </source>
</evidence>
<accession>A0A6J7FZ72</accession>
<dbReference type="EMBL" id="CAFBMB010000064">
    <property type="protein sequence ID" value="CAB4900981.1"/>
    <property type="molecule type" value="Genomic_DNA"/>
</dbReference>
<organism evidence="1">
    <name type="scientific">freshwater metagenome</name>
    <dbReference type="NCBI Taxonomy" id="449393"/>
    <lineage>
        <taxon>unclassified sequences</taxon>
        <taxon>metagenomes</taxon>
        <taxon>ecological metagenomes</taxon>
    </lineage>
</organism>
<proteinExistence type="predicted"/>
<reference evidence="1" key="1">
    <citation type="submission" date="2020-05" db="EMBL/GenBank/DDBJ databases">
        <authorList>
            <person name="Chiriac C."/>
            <person name="Salcher M."/>
            <person name="Ghai R."/>
            <person name="Kavagutti S V."/>
        </authorList>
    </citation>
    <scope>NUCLEOTIDE SEQUENCE</scope>
</reference>